<keyword evidence="3" id="KW-0862">Zinc</keyword>
<proteinExistence type="predicted"/>
<evidence type="ECO:0000313" key="6">
    <source>
        <dbReference type="EMBL" id="OMO72716.1"/>
    </source>
</evidence>
<dbReference type="EMBL" id="AWUE01019621">
    <property type="protein sequence ID" value="OMO72716.1"/>
    <property type="molecule type" value="Genomic_DNA"/>
</dbReference>
<keyword evidence="2 4" id="KW-0863">Zinc-finger</keyword>
<dbReference type="PROSITE" id="PS50966">
    <property type="entry name" value="ZF_SWIM"/>
    <property type="match status" value="1"/>
</dbReference>
<dbReference type="InterPro" id="IPR006564">
    <property type="entry name" value="Znf_PMZ"/>
</dbReference>
<dbReference type="Proteomes" id="UP000187203">
    <property type="component" value="Unassembled WGS sequence"/>
</dbReference>
<dbReference type="Pfam" id="PF04434">
    <property type="entry name" value="SWIM"/>
    <property type="match status" value="1"/>
</dbReference>
<sequence>MDVLKSMDGAIRNYLIIQWDVRHWSLAFASDFSKCDVIDNTMCETFNGVIVEAREKPIITMLEEIRMYVMRMIVKNRQQALDWKTEYGPRILAKLDKNWKRVDNWEVDWDGGVAFEVYHDNIELNLRERFIVSLEGKTCSCRGWDVSGVPCHHAIAAILYCGKEPIDYLDIASRKMNSSRHINHSYILVGVQVFGARGMRGKESEYVITRPAGNVQKVTTVRKLKEDARKMRHDRAAWTSKVQEVLTQESYQP</sequence>
<accession>A0A1R3HQN3</accession>
<evidence type="ECO:0000259" key="5">
    <source>
        <dbReference type="PROSITE" id="PS50966"/>
    </source>
</evidence>
<dbReference type="GO" id="GO:0008270">
    <property type="term" value="F:zinc ion binding"/>
    <property type="evidence" value="ECO:0007669"/>
    <property type="project" value="UniProtKB-KW"/>
</dbReference>
<gene>
    <name evidence="6" type="ORF">COLO4_27500</name>
</gene>
<dbReference type="AlphaFoldDB" id="A0A1R3HQN3"/>
<evidence type="ECO:0000313" key="7">
    <source>
        <dbReference type="Proteomes" id="UP000187203"/>
    </source>
</evidence>
<keyword evidence="1" id="KW-0479">Metal-binding</keyword>
<evidence type="ECO:0000256" key="1">
    <source>
        <dbReference type="ARBA" id="ARBA00022723"/>
    </source>
</evidence>
<feature type="domain" description="SWIM-type" evidence="5">
    <location>
        <begin position="130"/>
        <end position="162"/>
    </location>
</feature>
<evidence type="ECO:0000256" key="2">
    <source>
        <dbReference type="ARBA" id="ARBA00022771"/>
    </source>
</evidence>
<dbReference type="PANTHER" id="PTHR31973">
    <property type="entry name" value="POLYPROTEIN, PUTATIVE-RELATED"/>
    <property type="match status" value="1"/>
</dbReference>
<name>A0A1R3HQN3_9ROSI</name>
<keyword evidence="7" id="KW-1185">Reference proteome</keyword>
<evidence type="ECO:0000256" key="3">
    <source>
        <dbReference type="ARBA" id="ARBA00022833"/>
    </source>
</evidence>
<reference evidence="7" key="1">
    <citation type="submission" date="2013-09" db="EMBL/GenBank/DDBJ databases">
        <title>Corchorus olitorius genome sequencing.</title>
        <authorList>
            <person name="Alam M."/>
            <person name="Haque M.S."/>
            <person name="Islam M.S."/>
            <person name="Emdad E.M."/>
            <person name="Islam M.M."/>
            <person name="Ahmed B."/>
            <person name="Halim A."/>
            <person name="Hossen Q.M.M."/>
            <person name="Hossain M.Z."/>
            <person name="Ahmed R."/>
            <person name="Khan M.M."/>
            <person name="Islam R."/>
            <person name="Rashid M.M."/>
            <person name="Khan S.A."/>
            <person name="Rahman M.S."/>
            <person name="Alam M."/>
            <person name="Yahiya A.S."/>
            <person name="Khan M.S."/>
            <person name="Azam M.S."/>
            <person name="Haque T."/>
            <person name="Lashkar M.Z.H."/>
            <person name="Akhand A.I."/>
            <person name="Morshed G."/>
            <person name="Roy S."/>
            <person name="Uddin K.S."/>
            <person name="Rabeya T."/>
            <person name="Hossain A.S."/>
            <person name="Chowdhury A."/>
            <person name="Snigdha A.R."/>
            <person name="Mortoza M.S."/>
            <person name="Matin S.A."/>
            <person name="Hoque S.M.E."/>
            <person name="Islam M.K."/>
            <person name="Roy D.K."/>
            <person name="Haider R."/>
            <person name="Moosa M.M."/>
            <person name="Elias S.M."/>
            <person name="Hasan A.M."/>
            <person name="Jahan S."/>
            <person name="Shafiuddin M."/>
            <person name="Mahmood N."/>
            <person name="Shommy N.S."/>
        </authorList>
    </citation>
    <scope>NUCLEOTIDE SEQUENCE [LARGE SCALE GENOMIC DNA]</scope>
    <source>
        <strain evidence="7">cv. O-4</strain>
    </source>
</reference>
<dbReference type="STRING" id="93759.A0A1R3HQN3"/>
<dbReference type="InterPro" id="IPR007527">
    <property type="entry name" value="Znf_SWIM"/>
</dbReference>
<dbReference type="PANTHER" id="PTHR31973:SF187">
    <property type="entry name" value="MUTATOR TRANSPOSASE MUDRA PROTEIN"/>
    <property type="match status" value="1"/>
</dbReference>
<protein>
    <submittedName>
        <fullName evidence="6">Zinc finger, PMZ-type</fullName>
    </submittedName>
</protein>
<evidence type="ECO:0000256" key="4">
    <source>
        <dbReference type="PROSITE-ProRule" id="PRU00325"/>
    </source>
</evidence>
<dbReference type="OrthoDB" id="1002423at2759"/>
<organism evidence="6 7">
    <name type="scientific">Corchorus olitorius</name>
    <dbReference type="NCBI Taxonomy" id="93759"/>
    <lineage>
        <taxon>Eukaryota</taxon>
        <taxon>Viridiplantae</taxon>
        <taxon>Streptophyta</taxon>
        <taxon>Embryophyta</taxon>
        <taxon>Tracheophyta</taxon>
        <taxon>Spermatophyta</taxon>
        <taxon>Magnoliopsida</taxon>
        <taxon>eudicotyledons</taxon>
        <taxon>Gunneridae</taxon>
        <taxon>Pentapetalae</taxon>
        <taxon>rosids</taxon>
        <taxon>malvids</taxon>
        <taxon>Malvales</taxon>
        <taxon>Malvaceae</taxon>
        <taxon>Grewioideae</taxon>
        <taxon>Apeibeae</taxon>
        <taxon>Corchorus</taxon>
    </lineage>
</organism>
<comment type="caution">
    <text evidence="6">The sequence shown here is derived from an EMBL/GenBank/DDBJ whole genome shotgun (WGS) entry which is preliminary data.</text>
</comment>
<dbReference type="SMART" id="SM00575">
    <property type="entry name" value="ZnF_PMZ"/>
    <property type="match status" value="1"/>
</dbReference>